<keyword evidence="2" id="KW-1185">Reference proteome</keyword>
<dbReference type="RefSeq" id="WP_379907651.1">
    <property type="nucleotide sequence ID" value="NZ_JBHSWE010000001.1"/>
</dbReference>
<protein>
    <submittedName>
        <fullName evidence="1">Uncharacterized protein</fullName>
    </submittedName>
</protein>
<evidence type="ECO:0000313" key="2">
    <source>
        <dbReference type="Proteomes" id="UP001596422"/>
    </source>
</evidence>
<dbReference type="Proteomes" id="UP001596422">
    <property type="component" value="Unassembled WGS sequence"/>
</dbReference>
<evidence type="ECO:0000313" key="1">
    <source>
        <dbReference type="EMBL" id="MFC6669098.1"/>
    </source>
</evidence>
<dbReference type="EMBL" id="JBHSWE010000001">
    <property type="protein sequence ID" value="MFC6669098.1"/>
    <property type="molecule type" value="Genomic_DNA"/>
</dbReference>
<gene>
    <name evidence="1" type="ORF">ACFQDL_02455</name>
</gene>
<organism evidence="1 2">
    <name type="scientific">Marinobacterium aestuariivivens</name>
    <dbReference type="NCBI Taxonomy" id="1698799"/>
    <lineage>
        <taxon>Bacteria</taxon>
        <taxon>Pseudomonadati</taxon>
        <taxon>Pseudomonadota</taxon>
        <taxon>Gammaproteobacteria</taxon>
        <taxon>Oceanospirillales</taxon>
        <taxon>Oceanospirillaceae</taxon>
        <taxon>Marinobacterium</taxon>
    </lineage>
</organism>
<reference evidence="2" key="1">
    <citation type="journal article" date="2019" name="Int. J. Syst. Evol. Microbiol.">
        <title>The Global Catalogue of Microorganisms (GCM) 10K type strain sequencing project: providing services to taxonomists for standard genome sequencing and annotation.</title>
        <authorList>
            <consortium name="The Broad Institute Genomics Platform"/>
            <consortium name="The Broad Institute Genome Sequencing Center for Infectious Disease"/>
            <person name="Wu L."/>
            <person name="Ma J."/>
        </authorList>
    </citation>
    <scope>NUCLEOTIDE SEQUENCE [LARGE SCALE GENOMIC DNA]</scope>
    <source>
        <strain evidence="2">NBRC 111756</strain>
    </source>
</reference>
<comment type="caution">
    <text evidence="1">The sequence shown here is derived from an EMBL/GenBank/DDBJ whole genome shotgun (WGS) entry which is preliminary data.</text>
</comment>
<sequence>MATALSDHGSQLTFNMYSPTTLYRHKLASHAGNDRRFFRVSSASDNLCFDAKSLAKCRDTIAELTDEFPDTIVYPRAFNEEVTTPGPLYSLDPLTGYATDCAGFHNGTHETFLSNLEQSRAKCCMPNIDCDSCRALTSYLPSRLRPRVHDVVNAASLKHWLEICDFWAWFYLGPAHTTNAIDKLA</sequence>
<proteinExistence type="predicted"/>
<accession>A0ABW1ZUS4</accession>
<name>A0ABW1ZUS4_9GAMM</name>